<dbReference type="Pfam" id="PF06057">
    <property type="entry name" value="VirJ"/>
    <property type="match status" value="1"/>
</dbReference>
<evidence type="ECO:0000259" key="1">
    <source>
        <dbReference type="Pfam" id="PF06057"/>
    </source>
</evidence>
<dbReference type="EMBL" id="CP015600">
    <property type="protein sequence ID" value="ANF87354.1"/>
    <property type="molecule type" value="Genomic_DNA"/>
</dbReference>
<sequence>MKRSSLFILFMVTGLMGLAAWYPADSSALRAFPVILPPPSTAPAMNELVIFYSGDGGWAPLEQAISHNLNERGYGVLGISTLAYFWHEQPVADSAAQLDALITVYRKEWGAPKIWLIGFSFGANVLPSLINQLKPENRVRISQLTLLEPTQDVFLEIELEHYITVGWLNRITQAYRHLREPVTHHDPLPALFQLKGLMPVTCLHTSENSTGLCRQPSLPEWVSAAEIPGTHSFNGDFTHLTRRLIELHPTAAAGP</sequence>
<dbReference type="KEGG" id="panr:A7J50_3992"/>
<dbReference type="PATRIC" id="fig|219572.3.peg.4105"/>
<reference evidence="2 3" key="1">
    <citation type="submission" date="2016-05" db="EMBL/GenBank/DDBJ databases">
        <title>Complete genome sequence of Pseudomonas antarctica PAMC 27494.</title>
        <authorList>
            <person name="Lee J."/>
        </authorList>
    </citation>
    <scope>NUCLEOTIDE SEQUENCE [LARGE SCALE GENOMIC DNA]</scope>
    <source>
        <strain evidence="2 3">PAMC 27494</strain>
    </source>
</reference>
<dbReference type="SUPFAM" id="SSF53474">
    <property type="entry name" value="alpha/beta-Hydrolases"/>
    <property type="match status" value="1"/>
</dbReference>
<dbReference type="ESTHER" id="9psed-a0a172z4f1">
    <property type="family name" value="VirJ"/>
</dbReference>
<feature type="domain" description="Bacterial virulence" evidence="1">
    <location>
        <begin position="48"/>
        <end position="246"/>
    </location>
</feature>
<dbReference type="STRING" id="219572.A7J50_3992"/>
<dbReference type="RefSeq" id="WP_064453358.1">
    <property type="nucleotide sequence ID" value="NZ_CP015600.1"/>
</dbReference>
<evidence type="ECO:0000313" key="3">
    <source>
        <dbReference type="Proteomes" id="UP000077829"/>
    </source>
</evidence>
<name>A0A172Z4F1_9PSED</name>
<accession>A0A172Z4F1</accession>
<gene>
    <name evidence="2" type="ORF">A7J50_3992</name>
</gene>
<protein>
    <recommendedName>
        <fullName evidence="1">Bacterial virulence domain-containing protein</fullName>
    </recommendedName>
</protein>
<dbReference type="Gene3D" id="3.40.50.1820">
    <property type="entry name" value="alpha/beta hydrolase"/>
    <property type="match status" value="1"/>
</dbReference>
<dbReference type="AlphaFoldDB" id="A0A172Z4F1"/>
<dbReference type="InterPro" id="IPR029058">
    <property type="entry name" value="AB_hydrolase_fold"/>
</dbReference>
<organism evidence="2 3">
    <name type="scientific">Pseudomonas antarctica</name>
    <dbReference type="NCBI Taxonomy" id="219572"/>
    <lineage>
        <taxon>Bacteria</taxon>
        <taxon>Pseudomonadati</taxon>
        <taxon>Pseudomonadota</taxon>
        <taxon>Gammaproteobacteria</taxon>
        <taxon>Pseudomonadales</taxon>
        <taxon>Pseudomonadaceae</taxon>
        <taxon>Pseudomonas</taxon>
    </lineage>
</organism>
<proteinExistence type="predicted"/>
<evidence type="ECO:0000313" key="2">
    <source>
        <dbReference type="EMBL" id="ANF87354.1"/>
    </source>
</evidence>
<dbReference type="InterPro" id="IPR010333">
    <property type="entry name" value="VirJ"/>
</dbReference>
<dbReference type="Proteomes" id="UP000077829">
    <property type="component" value="Chromosome"/>
</dbReference>